<gene>
    <name evidence="3" type="ORF">Afil01_07610</name>
</gene>
<evidence type="ECO:0000313" key="3">
    <source>
        <dbReference type="EMBL" id="GLZ75954.1"/>
    </source>
</evidence>
<keyword evidence="4" id="KW-1185">Reference proteome</keyword>
<keyword evidence="2" id="KW-0812">Transmembrane</keyword>
<organism evidence="3 4">
    <name type="scientific">Actinorhabdospora filicis</name>
    <dbReference type="NCBI Taxonomy" id="1785913"/>
    <lineage>
        <taxon>Bacteria</taxon>
        <taxon>Bacillati</taxon>
        <taxon>Actinomycetota</taxon>
        <taxon>Actinomycetes</taxon>
        <taxon>Micromonosporales</taxon>
        <taxon>Micromonosporaceae</taxon>
        <taxon>Actinorhabdospora</taxon>
    </lineage>
</organism>
<comment type="caution">
    <text evidence="3">The sequence shown here is derived from an EMBL/GenBank/DDBJ whole genome shotgun (WGS) entry which is preliminary data.</text>
</comment>
<sequence length="183" mass="20739">MSHPSPPGDWPPRRPPVESATEELPQLQAPAIPRQWTPPPAREETPHSYWDTPAPPPQPQQYEEPAGYDDHARYEEPSRFEERPRYDDAPRDTVPPAEDPAPPHEPTGSIRRKHAYTGHITRKGVAATVIAILAVALFVAAVLWGLNWLRDKSEKEKYDDYGATSSWVYVATYTQRRTPAADW</sequence>
<dbReference type="RefSeq" id="WP_285661163.1">
    <property type="nucleotide sequence ID" value="NZ_BSTX01000001.1"/>
</dbReference>
<feature type="compositionally biased region" description="Pro residues" evidence="1">
    <location>
        <begin position="1"/>
        <end position="10"/>
    </location>
</feature>
<evidence type="ECO:0000256" key="1">
    <source>
        <dbReference type="SAM" id="MobiDB-lite"/>
    </source>
</evidence>
<feature type="transmembrane region" description="Helical" evidence="2">
    <location>
        <begin position="125"/>
        <end position="149"/>
    </location>
</feature>
<reference evidence="3" key="1">
    <citation type="submission" date="2023-03" db="EMBL/GenBank/DDBJ databases">
        <title>Actinorhabdospora filicis NBRC 111898.</title>
        <authorList>
            <person name="Ichikawa N."/>
            <person name="Sato H."/>
            <person name="Tonouchi N."/>
        </authorList>
    </citation>
    <scope>NUCLEOTIDE SEQUENCE</scope>
    <source>
        <strain evidence="3">NBRC 111898</strain>
    </source>
</reference>
<dbReference type="Proteomes" id="UP001165079">
    <property type="component" value="Unassembled WGS sequence"/>
</dbReference>
<evidence type="ECO:0000313" key="4">
    <source>
        <dbReference type="Proteomes" id="UP001165079"/>
    </source>
</evidence>
<proteinExistence type="predicted"/>
<dbReference type="EMBL" id="BSTX01000001">
    <property type="protein sequence ID" value="GLZ75954.1"/>
    <property type="molecule type" value="Genomic_DNA"/>
</dbReference>
<keyword evidence="2" id="KW-0472">Membrane</keyword>
<dbReference type="AlphaFoldDB" id="A0A9W6SI74"/>
<protein>
    <submittedName>
        <fullName evidence="3">Uncharacterized protein</fullName>
    </submittedName>
</protein>
<feature type="compositionally biased region" description="Basic and acidic residues" evidence="1">
    <location>
        <begin position="68"/>
        <end position="91"/>
    </location>
</feature>
<accession>A0A9W6SI74</accession>
<name>A0A9W6SI74_9ACTN</name>
<evidence type="ECO:0000256" key="2">
    <source>
        <dbReference type="SAM" id="Phobius"/>
    </source>
</evidence>
<feature type="region of interest" description="Disordered" evidence="1">
    <location>
        <begin position="1"/>
        <end position="110"/>
    </location>
</feature>
<keyword evidence="2" id="KW-1133">Transmembrane helix</keyword>